<reference evidence="2 3" key="1">
    <citation type="submission" date="2018-03" db="EMBL/GenBank/DDBJ databases">
        <title>Genomic Encyclopedia of Archaeal and Bacterial Type Strains, Phase II (KMG-II): from individual species to whole genera.</title>
        <authorList>
            <person name="Goeker M."/>
        </authorList>
    </citation>
    <scope>NUCLEOTIDE SEQUENCE [LARGE SCALE GENOMIC DNA]</scope>
    <source>
        <strain evidence="2 3">DSM 28354</strain>
    </source>
</reference>
<dbReference type="AlphaFoldDB" id="A0A2T0SW09"/>
<accession>A0A2T0SW09</accession>
<dbReference type="Gene3D" id="3.40.30.10">
    <property type="entry name" value="Glutaredoxin"/>
    <property type="match status" value="1"/>
</dbReference>
<dbReference type="InterPro" id="IPR012336">
    <property type="entry name" value="Thioredoxin-like_fold"/>
</dbReference>
<keyword evidence="3" id="KW-1185">Reference proteome</keyword>
<protein>
    <submittedName>
        <fullName evidence="2">AhpC/TSA family protein</fullName>
    </submittedName>
</protein>
<dbReference type="InterPro" id="IPR047262">
    <property type="entry name" value="PRX-like1"/>
</dbReference>
<name>A0A2T0SW09_9BACT</name>
<sequence length="191" mass="21527">MDYPLHMLPSTCTVDRKRRLTFKRPWATWLNLIALSLLFVSARPKPDAAPLRVLIFLETECPICQKTTGRTQQLADTYAGQVRFEAVFPAETVTQAEAQAFATAYSLRLPYQLDPRHKLVKRYRVTTTPEVVLLSADGKVLYQGSVDDQFYRLGRARPAPTAFYLRDAIDATLTNQPVAIPRTTPVGCLIN</sequence>
<dbReference type="InterPro" id="IPR036249">
    <property type="entry name" value="Thioredoxin-like_sf"/>
</dbReference>
<dbReference type="Pfam" id="PF13905">
    <property type="entry name" value="Thioredoxin_8"/>
    <property type="match status" value="1"/>
</dbReference>
<evidence type="ECO:0000259" key="1">
    <source>
        <dbReference type="Pfam" id="PF13905"/>
    </source>
</evidence>
<dbReference type="PANTHER" id="PTHR43640:SF1">
    <property type="entry name" value="THIOREDOXIN-DEPENDENT PEROXIREDOXIN"/>
    <property type="match status" value="1"/>
</dbReference>
<evidence type="ECO:0000313" key="3">
    <source>
        <dbReference type="Proteomes" id="UP000238375"/>
    </source>
</evidence>
<proteinExistence type="predicted"/>
<dbReference type="Proteomes" id="UP000238375">
    <property type="component" value="Unassembled WGS sequence"/>
</dbReference>
<feature type="domain" description="Thioredoxin-like fold" evidence="1">
    <location>
        <begin position="52"/>
        <end position="140"/>
    </location>
</feature>
<comment type="caution">
    <text evidence="2">The sequence shown here is derived from an EMBL/GenBank/DDBJ whole genome shotgun (WGS) entry which is preliminary data.</text>
</comment>
<dbReference type="SUPFAM" id="SSF52833">
    <property type="entry name" value="Thioredoxin-like"/>
    <property type="match status" value="1"/>
</dbReference>
<organism evidence="2 3">
    <name type="scientific">Spirosoma oryzae</name>
    <dbReference type="NCBI Taxonomy" id="1469603"/>
    <lineage>
        <taxon>Bacteria</taxon>
        <taxon>Pseudomonadati</taxon>
        <taxon>Bacteroidota</taxon>
        <taxon>Cytophagia</taxon>
        <taxon>Cytophagales</taxon>
        <taxon>Cytophagaceae</taxon>
        <taxon>Spirosoma</taxon>
    </lineage>
</organism>
<dbReference type="PANTHER" id="PTHR43640">
    <property type="entry name" value="OS07G0260300 PROTEIN"/>
    <property type="match status" value="1"/>
</dbReference>
<dbReference type="EMBL" id="PVTE01000010">
    <property type="protein sequence ID" value="PRY37604.1"/>
    <property type="molecule type" value="Genomic_DNA"/>
</dbReference>
<gene>
    <name evidence="2" type="ORF">CLV58_11073</name>
</gene>
<evidence type="ECO:0000313" key="2">
    <source>
        <dbReference type="EMBL" id="PRY37604.1"/>
    </source>
</evidence>